<reference evidence="4 5" key="1">
    <citation type="submission" date="2024-04" db="EMBL/GenBank/DDBJ databases">
        <title>Tritrichomonas musculus Genome.</title>
        <authorList>
            <person name="Alves-Ferreira E."/>
            <person name="Grigg M."/>
            <person name="Lorenzi H."/>
            <person name="Galac M."/>
        </authorList>
    </citation>
    <scope>NUCLEOTIDE SEQUENCE [LARGE SCALE GENOMIC DNA]</scope>
    <source>
        <strain evidence="4 5">EAF2021</strain>
    </source>
</reference>
<keyword evidence="5" id="KW-1185">Reference proteome</keyword>
<comment type="caution">
    <text evidence="4">The sequence shown here is derived from an EMBL/GenBank/DDBJ whole genome shotgun (WGS) entry which is preliminary data.</text>
</comment>
<dbReference type="InterPro" id="IPR000086">
    <property type="entry name" value="NUDIX_hydrolase_dom"/>
</dbReference>
<evidence type="ECO:0000313" key="5">
    <source>
        <dbReference type="Proteomes" id="UP001470230"/>
    </source>
</evidence>
<protein>
    <recommendedName>
        <fullName evidence="3">Nudix hydrolase domain-containing protein</fullName>
    </recommendedName>
</protein>
<sequence length="239" mass="25996">MSLKFRGKDIPVTVAAAPDATVALGTDLVKNWISGLDDSIDIQSLEVQSIDRFGSSRIGFVKVKSQAVRNGSTIPGIVMLRGSAVAMLVILTDEETKEQYSILTKQPRVPVGKLLLEIPAGMTDGLGNLRGVAIKELEEECGLKVDASELIDLTELAYGTGGVYTSPGLLDEFIRLFAWRKTMKHEEILALEGKLGGESDHEQIVLKIVKFSDLWKTTPDAKTLCALHLYQQLSAEGKI</sequence>
<name>A0ABR2H6P5_9EUKA</name>
<dbReference type="PANTHER" id="PTHR11839:SF18">
    <property type="entry name" value="NUDIX HYDROLASE DOMAIN-CONTAINING PROTEIN"/>
    <property type="match status" value="1"/>
</dbReference>
<dbReference type="Pfam" id="PF00293">
    <property type="entry name" value="NUDIX"/>
    <property type="match status" value="1"/>
</dbReference>
<evidence type="ECO:0000259" key="3">
    <source>
        <dbReference type="PROSITE" id="PS51462"/>
    </source>
</evidence>
<feature type="domain" description="Nudix hydrolase" evidence="3">
    <location>
        <begin position="80"/>
        <end position="231"/>
    </location>
</feature>
<evidence type="ECO:0000256" key="2">
    <source>
        <dbReference type="ARBA" id="ARBA00022801"/>
    </source>
</evidence>
<dbReference type="PANTHER" id="PTHR11839">
    <property type="entry name" value="UDP/ADP-SUGAR PYROPHOSPHATASE"/>
    <property type="match status" value="1"/>
</dbReference>
<gene>
    <name evidence="4" type="ORF">M9Y10_026831</name>
</gene>
<proteinExistence type="predicted"/>
<evidence type="ECO:0000313" key="4">
    <source>
        <dbReference type="EMBL" id="KAK8841879.1"/>
    </source>
</evidence>
<dbReference type="PROSITE" id="PS51462">
    <property type="entry name" value="NUDIX"/>
    <property type="match status" value="1"/>
</dbReference>
<dbReference type="Gene3D" id="3.90.79.10">
    <property type="entry name" value="Nucleoside Triphosphate Pyrophosphohydrolase"/>
    <property type="match status" value="1"/>
</dbReference>
<keyword evidence="2" id="KW-0378">Hydrolase</keyword>
<accession>A0ABR2H6P5</accession>
<dbReference type="Proteomes" id="UP001470230">
    <property type="component" value="Unassembled WGS sequence"/>
</dbReference>
<dbReference type="SUPFAM" id="SSF55811">
    <property type="entry name" value="Nudix"/>
    <property type="match status" value="1"/>
</dbReference>
<dbReference type="InterPro" id="IPR015797">
    <property type="entry name" value="NUDIX_hydrolase-like_dom_sf"/>
</dbReference>
<dbReference type="CDD" id="cd03424">
    <property type="entry name" value="NUDIX_ADPRase_Nudt5_UGPPase_Nudt14"/>
    <property type="match status" value="1"/>
</dbReference>
<evidence type="ECO:0000256" key="1">
    <source>
        <dbReference type="ARBA" id="ARBA00001946"/>
    </source>
</evidence>
<dbReference type="EMBL" id="JAPFFF010000040">
    <property type="protein sequence ID" value="KAK8841879.1"/>
    <property type="molecule type" value="Genomic_DNA"/>
</dbReference>
<organism evidence="4 5">
    <name type="scientific">Tritrichomonas musculus</name>
    <dbReference type="NCBI Taxonomy" id="1915356"/>
    <lineage>
        <taxon>Eukaryota</taxon>
        <taxon>Metamonada</taxon>
        <taxon>Parabasalia</taxon>
        <taxon>Tritrichomonadida</taxon>
        <taxon>Tritrichomonadidae</taxon>
        <taxon>Tritrichomonas</taxon>
    </lineage>
</organism>
<comment type="cofactor">
    <cofactor evidence="1">
        <name>Mg(2+)</name>
        <dbReference type="ChEBI" id="CHEBI:18420"/>
    </cofactor>
</comment>